<name>A0ABQ5UHI1_9HYPH</name>
<comment type="caution">
    <text evidence="1">The sequence shown here is derived from an EMBL/GenBank/DDBJ whole genome shotgun (WGS) entry which is preliminary data.</text>
</comment>
<dbReference type="InterPro" id="IPR036890">
    <property type="entry name" value="HATPase_C_sf"/>
</dbReference>
<protein>
    <submittedName>
        <fullName evidence="1">Uncharacterized protein</fullName>
    </submittedName>
</protein>
<reference evidence="1" key="2">
    <citation type="submission" date="2023-01" db="EMBL/GenBank/DDBJ databases">
        <title>Draft genome sequence of Devosia yakushimensis strain NBRC 103855.</title>
        <authorList>
            <person name="Sun Q."/>
            <person name="Mori K."/>
        </authorList>
    </citation>
    <scope>NUCLEOTIDE SEQUENCE</scope>
    <source>
        <strain evidence="1">NBRC 103855</strain>
    </source>
</reference>
<reference evidence="1" key="1">
    <citation type="journal article" date="2014" name="Int. J. Syst. Evol. Microbiol.">
        <title>Complete genome of a new Firmicutes species belonging to the dominant human colonic microbiota ('Ruminococcus bicirculans') reveals two chromosomes and a selective capacity to utilize plant glucans.</title>
        <authorList>
            <consortium name="NISC Comparative Sequencing Program"/>
            <person name="Wegmann U."/>
            <person name="Louis P."/>
            <person name="Goesmann A."/>
            <person name="Henrissat B."/>
            <person name="Duncan S.H."/>
            <person name="Flint H.J."/>
        </authorList>
    </citation>
    <scope>NUCLEOTIDE SEQUENCE</scope>
    <source>
        <strain evidence="1">NBRC 103855</strain>
    </source>
</reference>
<evidence type="ECO:0000313" key="1">
    <source>
        <dbReference type="EMBL" id="GLQ11482.1"/>
    </source>
</evidence>
<organism evidence="1 2">
    <name type="scientific">Devosia yakushimensis</name>
    <dbReference type="NCBI Taxonomy" id="470028"/>
    <lineage>
        <taxon>Bacteria</taxon>
        <taxon>Pseudomonadati</taxon>
        <taxon>Pseudomonadota</taxon>
        <taxon>Alphaproteobacteria</taxon>
        <taxon>Hyphomicrobiales</taxon>
        <taxon>Devosiaceae</taxon>
        <taxon>Devosia</taxon>
    </lineage>
</organism>
<accession>A0ABQ5UHI1</accession>
<dbReference type="EMBL" id="BSNG01000001">
    <property type="protein sequence ID" value="GLQ11482.1"/>
    <property type="molecule type" value="Genomic_DNA"/>
</dbReference>
<dbReference type="Proteomes" id="UP001161406">
    <property type="component" value="Unassembled WGS sequence"/>
</dbReference>
<gene>
    <name evidence="1" type="ORF">GCM10007913_34140</name>
</gene>
<dbReference type="Gene3D" id="3.30.565.10">
    <property type="entry name" value="Histidine kinase-like ATPase, C-terminal domain"/>
    <property type="match status" value="1"/>
</dbReference>
<evidence type="ECO:0000313" key="2">
    <source>
        <dbReference type="Proteomes" id="UP001161406"/>
    </source>
</evidence>
<dbReference type="SUPFAM" id="SSF55874">
    <property type="entry name" value="ATPase domain of HSP90 chaperone/DNA topoisomerase II/histidine kinase"/>
    <property type="match status" value="1"/>
</dbReference>
<proteinExistence type="predicted"/>
<sequence length="404" mass="43563">MVEEFPGLAATGIKPIGRFGIGFFSVFMLGDVVNVISRRHDDASSNALKLTFGNGLASRPILSPATSSEAPKLGGTIVEIKLKGNPNSDGKFEFITDRVDDSNMFSTLGRYDVNFSSLEELVEYLVPASEVTLCVVTDAGATAVVTAGDWLTISAMALAKRTRRSIASLRPDVVNTLTCPISDVGGDLVGRAALWPSYGSSDRGGVLTAGGFRIQAVPHLLGIIRGEVQTAARDSGRAIVSLDILKPWAGEQSTALSKLEFDSGRKALSAEIILECGADIRSLPIISRGGVWYNMKDFAAAILTEKEILIHVGDVEYDEDDSVPESSFDAFEPLESIFLVPTLSGSITGKVGRYRSRPSHLFAMVRAIIDRTWKDVEETDDHEVVGHVNYTDIIRSVYIFQKAG</sequence>
<keyword evidence="2" id="KW-1185">Reference proteome</keyword>